<dbReference type="Gene3D" id="2.40.160.60">
    <property type="entry name" value="Outer membrane protein transport protein (OMPP1/FadL/TodX)"/>
    <property type="match status" value="1"/>
</dbReference>
<evidence type="ECO:0000313" key="10">
    <source>
        <dbReference type="Proteomes" id="UP000094936"/>
    </source>
</evidence>
<dbReference type="RefSeq" id="WP_068901716.1">
    <property type="nucleotide sequence ID" value="NZ_JBHUIF010000009.1"/>
</dbReference>
<dbReference type="GO" id="GO:0009279">
    <property type="term" value="C:cell outer membrane"/>
    <property type="evidence" value="ECO:0007669"/>
    <property type="project" value="UniProtKB-SubCell"/>
</dbReference>
<evidence type="ECO:0000256" key="1">
    <source>
        <dbReference type="ARBA" id="ARBA00004571"/>
    </source>
</evidence>
<proteinExistence type="inferred from homology"/>
<reference evidence="9 10" key="1">
    <citation type="submission" date="2016-05" db="EMBL/GenBank/DDBJ databases">
        <title>Genomic Taxonomy of the Vibrionaceae.</title>
        <authorList>
            <person name="Gomez-Gil B."/>
            <person name="Enciso-Ibarra J."/>
        </authorList>
    </citation>
    <scope>NUCLEOTIDE SEQUENCE [LARGE SCALE GENOMIC DNA]</scope>
    <source>
        <strain evidence="9 10">CAIM 1920</strain>
    </source>
</reference>
<name>A0A1C3EJT4_9GAMM</name>
<feature type="signal peptide" evidence="8">
    <location>
        <begin position="1"/>
        <end position="23"/>
    </location>
</feature>
<dbReference type="SUPFAM" id="SSF56935">
    <property type="entry name" value="Porins"/>
    <property type="match status" value="1"/>
</dbReference>
<keyword evidence="7" id="KW-0998">Cell outer membrane</keyword>
<keyword evidence="10" id="KW-1185">Reference proteome</keyword>
<keyword evidence="4" id="KW-0812">Transmembrane</keyword>
<dbReference type="PANTHER" id="PTHR35093:SF3">
    <property type="entry name" value="LONG-CHAIN FATTY ACID TRANSPORT PROTEIN"/>
    <property type="match status" value="1"/>
</dbReference>
<evidence type="ECO:0000256" key="6">
    <source>
        <dbReference type="ARBA" id="ARBA00023136"/>
    </source>
</evidence>
<sequence length="413" mass="44592">MSRIMKRSILATTIALVSTQAYSAGFQVSEHSASGLGRAFAGEAAMADNASVMARNPASMTQFDNMQASGAIQAVLTDINVTDNTLKQNANNVAPSPLVPAGYLVAPVNDKFSAGIGLYTVYGVGTDYPDNFLTGYMAGDTNLTSVNLNPAVAYKVNENLSLGAGLDLVYATAELNRHFGELNLANPSGKMITMEGSTFAAGYNIGALYEVDQDIRFGLSYRSPVQLKFKDGKFTDHAARSVTGGGTVNADLNIELPAIIEFSGFQQLNKTWALHYSVMWTDWSVFKELKATSPKCDKANGVCFQKSEKYDDAIRWSMGSTYTLNNDWTLRAGFAFDEQAGKSTLSIPDTDRYWYSAGATYQYTPKLSVDAGVSYIASKESHFKERGSEQLAERSFTASGSATVVGIQANYSF</sequence>
<evidence type="ECO:0000256" key="3">
    <source>
        <dbReference type="ARBA" id="ARBA00022452"/>
    </source>
</evidence>
<comment type="similarity">
    <text evidence="2">Belongs to the OmpP1/FadL family.</text>
</comment>
<dbReference type="AlphaFoldDB" id="A0A1C3EJT4"/>
<dbReference type="Proteomes" id="UP000094936">
    <property type="component" value="Unassembled WGS sequence"/>
</dbReference>
<comment type="caution">
    <text evidence="9">The sequence shown here is derived from an EMBL/GenBank/DDBJ whole genome shotgun (WGS) entry which is preliminary data.</text>
</comment>
<keyword evidence="3" id="KW-1134">Transmembrane beta strand</keyword>
<dbReference type="PANTHER" id="PTHR35093">
    <property type="entry name" value="OUTER MEMBRANE PROTEIN NMB0088-RELATED"/>
    <property type="match status" value="1"/>
</dbReference>
<evidence type="ECO:0000313" key="9">
    <source>
        <dbReference type="EMBL" id="ODA33494.1"/>
    </source>
</evidence>
<protein>
    <submittedName>
        <fullName evidence="9">Long-chain fatty acid transporter</fullName>
    </submittedName>
</protein>
<keyword evidence="6" id="KW-0472">Membrane</keyword>
<evidence type="ECO:0000256" key="4">
    <source>
        <dbReference type="ARBA" id="ARBA00022692"/>
    </source>
</evidence>
<evidence type="ECO:0000256" key="2">
    <source>
        <dbReference type="ARBA" id="ARBA00008163"/>
    </source>
</evidence>
<dbReference type="EMBL" id="LYBM01000015">
    <property type="protein sequence ID" value="ODA33494.1"/>
    <property type="molecule type" value="Genomic_DNA"/>
</dbReference>
<feature type="chain" id="PRO_5008673169" evidence="8">
    <location>
        <begin position="24"/>
        <end position="413"/>
    </location>
</feature>
<dbReference type="Pfam" id="PF03349">
    <property type="entry name" value="Toluene_X"/>
    <property type="match status" value="1"/>
</dbReference>
<dbReference type="GO" id="GO:0015483">
    <property type="term" value="F:long-chain fatty acid transporting porin activity"/>
    <property type="evidence" value="ECO:0007669"/>
    <property type="project" value="TreeGrafter"/>
</dbReference>
<comment type="subcellular location">
    <subcellularLocation>
        <location evidence="1">Cell outer membrane</location>
        <topology evidence="1">Multi-pass membrane protein</topology>
    </subcellularLocation>
</comment>
<evidence type="ECO:0000256" key="5">
    <source>
        <dbReference type="ARBA" id="ARBA00022729"/>
    </source>
</evidence>
<gene>
    <name evidence="9" type="ORF">A8L45_09775</name>
</gene>
<keyword evidence="5 8" id="KW-0732">Signal</keyword>
<evidence type="ECO:0000256" key="7">
    <source>
        <dbReference type="ARBA" id="ARBA00023237"/>
    </source>
</evidence>
<dbReference type="STRING" id="1080227.A8L45_09775"/>
<evidence type="ECO:0000256" key="8">
    <source>
        <dbReference type="SAM" id="SignalP"/>
    </source>
</evidence>
<organism evidence="9 10">
    <name type="scientific">Veronia pacifica</name>
    <dbReference type="NCBI Taxonomy" id="1080227"/>
    <lineage>
        <taxon>Bacteria</taxon>
        <taxon>Pseudomonadati</taxon>
        <taxon>Pseudomonadota</taxon>
        <taxon>Gammaproteobacteria</taxon>
        <taxon>Vibrionales</taxon>
        <taxon>Vibrionaceae</taxon>
        <taxon>Veronia</taxon>
    </lineage>
</organism>
<dbReference type="OrthoDB" id="19849at2"/>
<accession>A0A1C3EJT4</accession>
<dbReference type="InterPro" id="IPR005017">
    <property type="entry name" value="OMPP1/FadL/TodX"/>
</dbReference>